<accession>A0ABU6XV60</accession>
<name>A0ABU6XV60_9FABA</name>
<dbReference type="Proteomes" id="UP001341840">
    <property type="component" value="Unassembled WGS sequence"/>
</dbReference>
<evidence type="ECO:0000313" key="3">
    <source>
        <dbReference type="Proteomes" id="UP001341840"/>
    </source>
</evidence>
<protein>
    <submittedName>
        <fullName evidence="2">Uncharacterized protein</fullName>
    </submittedName>
</protein>
<keyword evidence="1" id="KW-0472">Membrane</keyword>
<reference evidence="2 3" key="1">
    <citation type="journal article" date="2023" name="Plants (Basel)">
        <title>Bridging the Gap: Combining Genomics and Transcriptomics Approaches to Understand Stylosanthes scabra, an Orphan Legume from the Brazilian Caatinga.</title>
        <authorList>
            <person name="Ferreira-Neto J.R.C."/>
            <person name="da Silva M.D."/>
            <person name="Binneck E."/>
            <person name="de Melo N.F."/>
            <person name="da Silva R.H."/>
            <person name="de Melo A.L.T.M."/>
            <person name="Pandolfi V."/>
            <person name="Bustamante F.O."/>
            <person name="Brasileiro-Vidal A.C."/>
            <person name="Benko-Iseppon A.M."/>
        </authorList>
    </citation>
    <scope>NUCLEOTIDE SEQUENCE [LARGE SCALE GENOMIC DNA]</scope>
    <source>
        <tissue evidence="2">Leaves</tissue>
    </source>
</reference>
<sequence>MVRTVYRPWLVTEVHCVFFGGLGPSWPNIRNSCPELTKANVPGFERVGSWCNHLCFVLVYFALYLGALPILSQGYLDELKLSGVIFGRGELERRYRVEAARLGDRVCYLNLDHPTVPNWLWVNEMMFTEFGVRVPFSDFQ</sequence>
<organism evidence="2 3">
    <name type="scientific">Stylosanthes scabra</name>
    <dbReference type="NCBI Taxonomy" id="79078"/>
    <lineage>
        <taxon>Eukaryota</taxon>
        <taxon>Viridiplantae</taxon>
        <taxon>Streptophyta</taxon>
        <taxon>Embryophyta</taxon>
        <taxon>Tracheophyta</taxon>
        <taxon>Spermatophyta</taxon>
        <taxon>Magnoliopsida</taxon>
        <taxon>eudicotyledons</taxon>
        <taxon>Gunneridae</taxon>
        <taxon>Pentapetalae</taxon>
        <taxon>rosids</taxon>
        <taxon>fabids</taxon>
        <taxon>Fabales</taxon>
        <taxon>Fabaceae</taxon>
        <taxon>Papilionoideae</taxon>
        <taxon>50 kb inversion clade</taxon>
        <taxon>dalbergioids sensu lato</taxon>
        <taxon>Dalbergieae</taxon>
        <taxon>Pterocarpus clade</taxon>
        <taxon>Stylosanthes</taxon>
    </lineage>
</organism>
<feature type="transmembrane region" description="Helical" evidence="1">
    <location>
        <begin position="47"/>
        <end position="71"/>
    </location>
</feature>
<evidence type="ECO:0000313" key="2">
    <source>
        <dbReference type="EMBL" id="MED6201541.1"/>
    </source>
</evidence>
<keyword evidence="3" id="KW-1185">Reference proteome</keyword>
<comment type="caution">
    <text evidence="2">The sequence shown here is derived from an EMBL/GenBank/DDBJ whole genome shotgun (WGS) entry which is preliminary data.</text>
</comment>
<evidence type="ECO:0000256" key="1">
    <source>
        <dbReference type="SAM" id="Phobius"/>
    </source>
</evidence>
<keyword evidence="1" id="KW-1133">Transmembrane helix</keyword>
<dbReference type="EMBL" id="JASCZI010213698">
    <property type="protein sequence ID" value="MED6201541.1"/>
    <property type="molecule type" value="Genomic_DNA"/>
</dbReference>
<keyword evidence="1" id="KW-0812">Transmembrane</keyword>
<gene>
    <name evidence="2" type="ORF">PIB30_096112</name>
</gene>
<proteinExistence type="predicted"/>